<dbReference type="EMBL" id="JANSHE010000046">
    <property type="protein sequence ID" value="KAJ3018305.1"/>
    <property type="molecule type" value="Genomic_DNA"/>
</dbReference>
<accession>A0ACC1Q9Y4</accession>
<reference evidence="1" key="1">
    <citation type="submission" date="2022-08" db="EMBL/GenBank/DDBJ databases">
        <title>Genome Sequence of Pycnoporus sanguineus.</title>
        <authorList>
            <person name="Buettner E."/>
        </authorList>
    </citation>
    <scope>NUCLEOTIDE SEQUENCE</scope>
    <source>
        <strain evidence="1">CG-C14</strain>
    </source>
</reference>
<sequence>MRWDRSGLIVSETFDIIEQPHYLCQFFWRFSRLSDPARGYDSTVEAASQAEENIFRLSIQAHLLQQITLDPASDAMRGYLNVHYKPGRVTAIRMQPVANGAGIPVPRKLLISRPICIPLSPSGRCTRTYWAVVVDETDPSAAPRDVWLLKDTWRIFDSSGARDSADGEASDGREGSIMQHLLSKGVPNVPPVVDHWDVVAASDDIQSTVTQRYLDAAWVSKGGDKYRLRRARVVHRVHYRLVLKIAGFDLLQISSTEELLYATHDAFKALLEAYNRTNRLHRDVHPGNIILYRDDTADATRSRPRTGYLIDWENSCGVNTASSAGSIFDYEPSLQWQFLSWELASGVSKTHRIMDDVESIIYVVIYCGMLRLRCELARDRMALVEGFHVLFDTKKPFTDTNQGGGGKLNDILYLETTNDIKWTSTALLNWVSGAYALRKSALNPSHPSDNRWNLKSVAQFWASFFAQNPELPRDDRAVNVMSREVYFSCAAPRIALGTVFQPTIISQMQRSGTLVVSDLVRGTKRARTEPNTGATYDFATVSMAEEAGGSTKKQKSDGQEPAKPKAGRSRGGRSKRGRVVIVFKRMILHFMMLASIRGHNVRNVAPTCEYFYAIGRLDLDIRRRANGRTFASVTDGHQYI</sequence>
<evidence type="ECO:0000313" key="1">
    <source>
        <dbReference type="EMBL" id="KAJ3018305.1"/>
    </source>
</evidence>
<evidence type="ECO:0000313" key="2">
    <source>
        <dbReference type="Proteomes" id="UP001144978"/>
    </source>
</evidence>
<dbReference type="Proteomes" id="UP001144978">
    <property type="component" value="Unassembled WGS sequence"/>
</dbReference>
<organism evidence="1 2">
    <name type="scientific">Trametes sanguinea</name>
    <dbReference type="NCBI Taxonomy" id="158606"/>
    <lineage>
        <taxon>Eukaryota</taxon>
        <taxon>Fungi</taxon>
        <taxon>Dikarya</taxon>
        <taxon>Basidiomycota</taxon>
        <taxon>Agaricomycotina</taxon>
        <taxon>Agaricomycetes</taxon>
        <taxon>Polyporales</taxon>
        <taxon>Polyporaceae</taxon>
        <taxon>Trametes</taxon>
    </lineage>
</organism>
<name>A0ACC1Q9Y4_9APHY</name>
<gene>
    <name evidence="1" type="ORF">NUW54_g368</name>
</gene>
<protein>
    <submittedName>
        <fullName evidence="1">Uncharacterized protein</fullName>
    </submittedName>
</protein>
<comment type="caution">
    <text evidence="1">The sequence shown here is derived from an EMBL/GenBank/DDBJ whole genome shotgun (WGS) entry which is preliminary data.</text>
</comment>
<proteinExistence type="predicted"/>
<keyword evidence="2" id="KW-1185">Reference proteome</keyword>